<dbReference type="EMBL" id="AWEY01000036">
    <property type="protein sequence ID" value="ERK38558.1"/>
    <property type="molecule type" value="Genomic_DNA"/>
</dbReference>
<reference evidence="1 2" key="1">
    <citation type="submission" date="2013-08" db="EMBL/GenBank/DDBJ databases">
        <authorList>
            <person name="Durkin A.S."/>
            <person name="Haft D.R."/>
            <person name="McCorrison J."/>
            <person name="Torralba M."/>
            <person name="Gillis M."/>
            <person name="Haft D.H."/>
            <person name="Methe B."/>
            <person name="Sutton G."/>
            <person name="Nelson K.E."/>
        </authorList>
    </citation>
    <scope>NUCLEOTIDE SEQUENCE [LARGE SCALE GENOMIC DNA]</scope>
    <source>
        <strain evidence="1 2">F0067</strain>
    </source>
</reference>
<dbReference type="AlphaFoldDB" id="U2QB78"/>
<dbReference type="Pfam" id="PF13366">
    <property type="entry name" value="PDDEXK_3"/>
    <property type="match status" value="1"/>
</dbReference>
<protein>
    <submittedName>
        <fullName evidence="1">GxxExxY protein</fullName>
    </submittedName>
</protein>
<dbReference type="NCBIfam" id="TIGR04256">
    <property type="entry name" value="GxxExxY"/>
    <property type="match status" value="1"/>
</dbReference>
<sequence length="124" mass="14080">MIHRILQCAYNVRTQLCPGFLEEIYKKALLIELSEAGIEYEHEVPFCIYYKGHAIGQYRADLVVANQIIIEIKATSSLVVANEIQLVNYLTATGLDTGLLINFGNAESLQIKRKYRVYKVRSGK</sequence>
<proteinExistence type="predicted"/>
<dbReference type="PATRIC" id="fig|1115809.3.peg.2083"/>
<accession>U2QB78</accession>
<name>U2QB78_9BACT</name>
<evidence type="ECO:0000313" key="1">
    <source>
        <dbReference type="EMBL" id="ERK38558.1"/>
    </source>
</evidence>
<dbReference type="InterPro" id="IPR026350">
    <property type="entry name" value="GxxExxY"/>
</dbReference>
<organism evidence="1 2">
    <name type="scientific">Segatella baroniae F0067</name>
    <dbReference type="NCBI Taxonomy" id="1115809"/>
    <lineage>
        <taxon>Bacteria</taxon>
        <taxon>Pseudomonadati</taxon>
        <taxon>Bacteroidota</taxon>
        <taxon>Bacteroidia</taxon>
        <taxon>Bacteroidales</taxon>
        <taxon>Prevotellaceae</taxon>
        <taxon>Segatella</taxon>
    </lineage>
</organism>
<gene>
    <name evidence="1" type="ORF">HMPREF9135_2045</name>
</gene>
<evidence type="ECO:0000313" key="2">
    <source>
        <dbReference type="Proteomes" id="UP000016648"/>
    </source>
</evidence>
<dbReference type="Proteomes" id="UP000016648">
    <property type="component" value="Unassembled WGS sequence"/>
</dbReference>
<comment type="caution">
    <text evidence="1">The sequence shown here is derived from an EMBL/GenBank/DDBJ whole genome shotgun (WGS) entry which is preliminary data.</text>
</comment>
<keyword evidence="2" id="KW-1185">Reference proteome</keyword>